<dbReference type="SUPFAM" id="SSF51197">
    <property type="entry name" value="Clavaminate synthase-like"/>
    <property type="match status" value="1"/>
</dbReference>
<dbReference type="PANTHER" id="PTHR13707">
    <property type="entry name" value="KETOACID-COENZYME A TRANSFERASE"/>
    <property type="match status" value="1"/>
</dbReference>
<dbReference type="InterPro" id="IPR014710">
    <property type="entry name" value="RmlC-like_jellyroll"/>
</dbReference>
<dbReference type="InterPro" id="IPR037171">
    <property type="entry name" value="NagB/RpiA_transferase-like"/>
</dbReference>
<proteinExistence type="predicted"/>
<dbReference type="EC" id="2.8.3.5" evidence="2"/>
<reference evidence="2" key="1">
    <citation type="submission" date="2022-07" db="EMBL/GenBank/DDBJ databases">
        <title>Phylogenomic reconstructions and comparative analyses of Kickxellomycotina fungi.</title>
        <authorList>
            <person name="Reynolds N.K."/>
            <person name="Stajich J.E."/>
            <person name="Barry K."/>
            <person name="Grigoriev I.V."/>
            <person name="Crous P."/>
            <person name="Smith M.E."/>
        </authorList>
    </citation>
    <scope>NUCLEOTIDE SEQUENCE</scope>
    <source>
        <strain evidence="2">NBRC 105413</strain>
    </source>
</reference>
<feature type="domain" description="Cupin-like" evidence="1">
    <location>
        <begin position="44"/>
        <end position="217"/>
    </location>
</feature>
<dbReference type="AlphaFoldDB" id="A0A9W8CKH7"/>
<dbReference type="EMBL" id="JANBOH010000020">
    <property type="protein sequence ID" value="KAJ1647765.1"/>
    <property type="molecule type" value="Genomic_DNA"/>
</dbReference>
<organism evidence="2 3">
    <name type="scientific">Coemansia asiatica</name>
    <dbReference type="NCBI Taxonomy" id="1052880"/>
    <lineage>
        <taxon>Eukaryota</taxon>
        <taxon>Fungi</taxon>
        <taxon>Fungi incertae sedis</taxon>
        <taxon>Zoopagomycota</taxon>
        <taxon>Kickxellomycotina</taxon>
        <taxon>Kickxellomycetes</taxon>
        <taxon>Kickxellales</taxon>
        <taxon>Kickxellaceae</taxon>
        <taxon>Coemansia</taxon>
    </lineage>
</organism>
<dbReference type="GO" id="GO:0005739">
    <property type="term" value="C:mitochondrion"/>
    <property type="evidence" value="ECO:0007669"/>
    <property type="project" value="TreeGrafter"/>
</dbReference>
<dbReference type="GO" id="GO:0008260">
    <property type="term" value="F:succinyl-CoA:3-oxo-acid CoA-transferase activity"/>
    <property type="evidence" value="ECO:0007669"/>
    <property type="project" value="UniProtKB-EC"/>
</dbReference>
<keyword evidence="2" id="KW-0808">Transferase</keyword>
<dbReference type="InterPro" id="IPR004164">
    <property type="entry name" value="CoA_transf_AS"/>
</dbReference>
<sequence>MIPSSIVTIDCESVSVNIKHPIARYSADKVDLYEFQKMIQDSAVSRPFIIENAIDQWPALSSRSWANLEYLRVAVGHDRLVPVELGTKYTDCDWTQDLMPFGQFIDEIVYPSAEDTERPGYLAQHDLCSQAHRLCRDFWVPDYALVDTGRYASARNGESEVQTNIWFGPKGTVSPLHFDGSDNLFAQVAGCKYFRFYSPEESECIYAYPKESPDGGTIAGRSVRDKIYASAEKAVEDIPAESTVLFGGFGLCGIPERLIDAIADNKQINKLTAVSNNAGIDGIGLGKLLNTRQIKRMVSSYVGENKEFARQYLGGELELEFVPQGTLAEKIRAGGAGIPAFFTATGFGTTIQHGGTPIKYGSDGMAVIEAAPREVREFNGRNYLMEQSITGDFALIKAWKADEMGNLVFRESANNFNGPMATAARTTVAEVEEIVPVGALRPGEIHVPGIHVHRLVENRDCKKRIEKLTVRTAGESEAALAPAMQKRIRIIKRAAREFKDGMYANLGIGMPMLASNYIEPGITVHLQSENGILGLGPFPAEGHADADLINAGKETVTVLPGGSFFSSDASFAMVRGSRLDLTILGAMEVSQTGDLANWIIPTMLVMGLGGAMDVFSGENPGVEQCALPLTGVACVNRIITDKCVFDVVPGRGLLLRELATGVSVDEVRSATGCDFEVDPDVSETY</sequence>
<protein>
    <submittedName>
        <fullName evidence="2">Succinyl-CoA:3-ketoacid coenzyme A transferase 1, mitochondrial</fullName>
        <ecNumber evidence="2">2.8.3.5</ecNumber>
    </submittedName>
</protein>
<dbReference type="InterPro" id="IPR012792">
    <property type="entry name" value="3-oxoacid_CoA-transf_A"/>
</dbReference>
<dbReference type="Pfam" id="PF13621">
    <property type="entry name" value="Cupin_8"/>
    <property type="match status" value="1"/>
</dbReference>
<dbReference type="Pfam" id="PF01144">
    <property type="entry name" value="CoA_trans"/>
    <property type="match status" value="2"/>
</dbReference>
<dbReference type="NCBIfam" id="TIGR02429">
    <property type="entry name" value="pcaI_scoA_fam"/>
    <property type="match status" value="1"/>
</dbReference>
<gene>
    <name evidence="2" type="primary">OXCT1_2</name>
    <name evidence="2" type="ORF">LPJ64_000865</name>
</gene>
<dbReference type="InterPro" id="IPR041667">
    <property type="entry name" value="Cupin_8"/>
</dbReference>
<dbReference type="Gene3D" id="2.60.120.10">
    <property type="entry name" value="Jelly Rolls"/>
    <property type="match status" value="1"/>
</dbReference>
<dbReference type="SMART" id="SM00882">
    <property type="entry name" value="CoA_trans"/>
    <property type="match status" value="2"/>
</dbReference>
<dbReference type="PANTHER" id="PTHR13707:SF23">
    <property type="entry name" value="SUCCINYL-COA:3-KETOACID-COENZYME A TRANSFERASE"/>
    <property type="match status" value="1"/>
</dbReference>
<evidence type="ECO:0000313" key="2">
    <source>
        <dbReference type="EMBL" id="KAJ1647765.1"/>
    </source>
</evidence>
<keyword evidence="3" id="KW-1185">Reference proteome</keyword>
<dbReference type="PROSITE" id="PS01274">
    <property type="entry name" value="COA_TRANSF_2"/>
    <property type="match status" value="1"/>
</dbReference>
<evidence type="ECO:0000313" key="3">
    <source>
        <dbReference type="Proteomes" id="UP001145021"/>
    </source>
</evidence>
<evidence type="ECO:0000259" key="1">
    <source>
        <dbReference type="Pfam" id="PF13621"/>
    </source>
</evidence>
<name>A0A9W8CKH7_9FUNG</name>
<accession>A0A9W8CKH7</accession>
<dbReference type="FunFam" id="3.40.1080.10:FF:000002">
    <property type="entry name" value="Succinyl-CoA:3-ketoacid-coenzyme A transferase, mitochondrial"/>
    <property type="match status" value="1"/>
</dbReference>
<dbReference type="SUPFAM" id="SSF100950">
    <property type="entry name" value="NagB/RpiA/CoA transferase-like"/>
    <property type="match status" value="2"/>
</dbReference>
<dbReference type="Proteomes" id="UP001145021">
    <property type="component" value="Unassembled WGS sequence"/>
</dbReference>
<dbReference type="Gene3D" id="3.40.1080.10">
    <property type="entry name" value="Glutaconate Coenzyme A-transferase"/>
    <property type="match status" value="2"/>
</dbReference>
<dbReference type="InterPro" id="IPR004165">
    <property type="entry name" value="CoA_trans_fam_I"/>
</dbReference>
<comment type="caution">
    <text evidence="2">The sequence shown here is derived from an EMBL/GenBank/DDBJ whole genome shotgun (WGS) entry which is preliminary data.</text>
</comment>